<dbReference type="InterPro" id="IPR020895">
    <property type="entry name" value="Frataxin_CS"/>
</dbReference>
<dbReference type="EMBL" id="PGCJ01000015">
    <property type="protein sequence ID" value="PLW57006.1"/>
    <property type="molecule type" value="Genomic_DNA"/>
</dbReference>
<keyword evidence="5" id="KW-0813">Transport</keyword>
<evidence type="ECO:0000313" key="14">
    <source>
        <dbReference type="EMBL" id="PLW57006.1"/>
    </source>
</evidence>
<evidence type="ECO:0000256" key="4">
    <source>
        <dbReference type="ARBA" id="ARBA00022434"/>
    </source>
</evidence>
<dbReference type="PANTHER" id="PTHR16821">
    <property type="entry name" value="FRATAXIN"/>
    <property type="match status" value="1"/>
</dbReference>
<dbReference type="Pfam" id="PF01491">
    <property type="entry name" value="Frataxin_Cyay"/>
    <property type="match status" value="1"/>
</dbReference>
<dbReference type="GO" id="GO:0008198">
    <property type="term" value="F:ferrous iron binding"/>
    <property type="evidence" value="ECO:0007669"/>
    <property type="project" value="TreeGrafter"/>
</dbReference>
<dbReference type="EMBL" id="PGCI01000080">
    <property type="protein sequence ID" value="PLW42309.1"/>
    <property type="molecule type" value="Genomic_DNA"/>
</dbReference>
<dbReference type="PANTHER" id="PTHR16821:SF2">
    <property type="entry name" value="FRATAXIN, MITOCHONDRIAL"/>
    <property type="match status" value="1"/>
</dbReference>
<dbReference type="SMART" id="SM01219">
    <property type="entry name" value="Frataxin_Cyay"/>
    <property type="match status" value="1"/>
</dbReference>
<name>A0A2N5W434_9BASI</name>
<dbReference type="EC" id="1.16.3.1" evidence="3"/>
<evidence type="ECO:0000256" key="3">
    <source>
        <dbReference type="ARBA" id="ARBA00013107"/>
    </source>
</evidence>
<evidence type="ECO:0000256" key="1">
    <source>
        <dbReference type="ARBA" id="ARBA00004173"/>
    </source>
</evidence>
<evidence type="ECO:0000256" key="9">
    <source>
        <dbReference type="ARBA" id="ARBA00023004"/>
    </source>
</evidence>
<keyword evidence="4" id="KW-0409">Iron storage</keyword>
<evidence type="ECO:0000256" key="10">
    <source>
        <dbReference type="ARBA" id="ARBA00023065"/>
    </source>
</evidence>
<keyword evidence="6" id="KW-0410">Iron transport</keyword>
<dbReference type="GO" id="GO:0051537">
    <property type="term" value="F:2 iron, 2 sulfur cluster binding"/>
    <property type="evidence" value="ECO:0007669"/>
    <property type="project" value="TreeGrafter"/>
</dbReference>
<evidence type="ECO:0000256" key="5">
    <source>
        <dbReference type="ARBA" id="ARBA00022448"/>
    </source>
</evidence>
<keyword evidence="10" id="KW-0406">Ion transport</keyword>
<keyword evidence="15" id="KW-1185">Reference proteome</keyword>
<evidence type="ECO:0000256" key="11">
    <source>
        <dbReference type="ARBA" id="ARBA00023128"/>
    </source>
</evidence>
<dbReference type="GO" id="GO:0006826">
    <property type="term" value="P:iron ion transport"/>
    <property type="evidence" value="ECO:0007669"/>
    <property type="project" value="UniProtKB-KW"/>
</dbReference>
<evidence type="ECO:0000256" key="6">
    <source>
        <dbReference type="ARBA" id="ARBA00022496"/>
    </source>
</evidence>
<keyword evidence="7" id="KW-0809">Transit peptide</keyword>
<sequence length="155" mass="17736">MTLGHNQPSLPSDSHMKRVYFSSHSCPPPSFTASNLDIQEFHQISDQTLDSLSEILERLVELDHPKVTGWDVDYSSGVMNFSLGDHGTYVLNKQPPNKQIWLSSPFSGPKRFDYDKEQKCWFYGREGSELMSLLRTEIDKILEDNSFSSLLTHHS</sequence>
<keyword evidence="9" id="KW-0408">Iron</keyword>
<comment type="similarity">
    <text evidence="2">Belongs to the frataxin family.</text>
</comment>
<organism evidence="14 15">
    <name type="scientific">Puccinia coronata f. sp. avenae</name>
    <dbReference type="NCBI Taxonomy" id="200324"/>
    <lineage>
        <taxon>Eukaryota</taxon>
        <taxon>Fungi</taxon>
        <taxon>Dikarya</taxon>
        <taxon>Basidiomycota</taxon>
        <taxon>Pucciniomycotina</taxon>
        <taxon>Pucciniomycetes</taxon>
        <taxon>Pucciniales</taxon>
        <taxon>Pucciniaceae</taxon>
        <taxon>Puccinia</taxon>
    </lineage>
</organism>
<dbReference type="InterPro" id="IPR017789">
    <property type="entry name" value="Frataxin"/>
</dbReference>
<evidence type="ECO:0000256" key="8">
    <source>
        <dbReference type="ARBA" id="ARBA00023002"/>
    </source>
</evidence>
<comment type="catalytic activity">
    <reaction evidence="12">
        <text>4 Fe(2+) + O2 + 4 H(+) = 4 Fe(3+) + 2 H2O</text>
        <dbReference type="Rhea" id="RHEA:11148"/>
        <dbReference type="ChEBI" id="CHEBI:15377"/>
        <dbReference type="ChEBI" id="CHEBI:15378"/>
        <dbReference type="ChEBI" id="CHEBI:15379"/>
        <dbReference type="ChEBI" id="CHEBI:29033"/>
        <dbReference type="ChEBI" id="CHEBI:29034"/>
        <dbReference type="EC" id="1.16.3.1"/>
    </reaction>
</comment>
<dbReference type="GO" id="GO:0006879">
    <property type="term" value="P:intracellular iron ion homeostasis"/>
    <property type="evidence" value="ECO:0007669"/>
    <property type="project" value="UniProtKB-KW"/>
</dbReference>
<dbReference type="Gene3D" id="3.30.920.10">
    <property type="entry name" value="Frataxin/CyaY"/>
    <property type="match status" value="1"/>
</dbReference>
<keyword evidence="11" id="KW-0496">Mitochondrion</keyword>
<evidence type="ECO:0000313" key="13">
    <source>
        <dbReference type="EMBL" id="PLW42309.1"/>
    </source>
</evidence>
<accession>A0A2N5W434</accession>
<keyword evidence="8" id="KW-0560">Oxidoreductase</keyword>
<dbReference type="SUPFAM" id="SSF55387">
    <property type="entry name" value="Frataxin/Nqo15-like"/>
    <property type="match status" value="1"/>
</dbReference>
<dbReference type="PROSITE" id="PS01344">
    <property type="entry name" value="FRATAXIN_1"/>
    <property type="match status" value="1"/>
</dbReference>
<dbReference type="PROSITE" id="PS50810">
    <property type="entry name" value="FRATAXIN_2"/>
    <property type="match status" value="1"/>
</dbReference>
<proteinExistence type="inferred from homology"/>
<dbReference type="PRINTS" id="PR00904">
    <property type="entry name" value="FRATAXIN"/>
</dbReference>
<evidence type="ECO:0000256" key="7">
    <source>
        <dbReference type="ARBA" id="ARBA00022946"/>
    </source>
</evidence>
<dbReference type="AlphaFoldDB" id="A0A2N5W434"/>
<evidence type="ECO:0000313" key="15">
    <source>
        <dbReference type="Proteomes" id="UP000235388"/>
    </source>
</evidence>
<dbReference type="InterPro" id="IPR002908">
    <property type="entry name" value="Frataxin/CyaY"/>
</dbReference>
<dbReference type="NCBIfam" id="TIGR03421">
    <property type="entry name" value="FeS_CyaY"/>
    <property type="match status" value="1"/>
</dbReference>
<gene>
    <name evidence="14" type="ORF">PCANC_02834</name>
    <name evidence="13" type="ORF">PCASD_07739</name>
</gene>
<dbReference type="Proteomes" id="UP000235392">
    <property type="component" value="Unassembled WGS sequence"/>
</dbReference>
<dbReference type="GO" id="GO:0016226">
    <property type="term" value="P:iron-sulfur cluster assembly"/>
    <property type="evidence" value="ECO:0007669"/>
    <property type="project" value="InterPro"/>
</dbReference>
<dbReference type="GO" id="GO:0005739">
    <property type="term" value="C:mitochondrion"/>
    <property type="evidence" value="ECO:0007669"/>
    <property type="project" value="UniProtKB-SubCell"/>
</dbReference>
<protein>
    <recommendedName>
        <fullName evidence="3">ferroxidase</fullName>
        <ecNumber evidence="3">1.16.3.1</ecNumber>
    </recommendedName>
</protein>
<dbReference type="OrthoDB" id="1897642at2759"/>
<evidence type="ECO:0000256" key="2">
    <source>
        <dbReference type="ARBA" id="ARBA00008183"/>
    </source>
</evidence>
<evidence type="ECO:0000256" key="12">
    <source>
        <dbReference type="ARBA" id="ARBA00047990"/>
    </source>
</evidence>
<dbReference type="GO" id="GO:0034986">
    <property type="term" value="F:iron chaperone activity"/>
    <property type="evidence" value="ECO:0007669"/>
    <property type="project" value="TreeGrafter"/>
</dbReference>
<comment type="caution">
    <text evidence="14">The sequence shown here is derived from an EMBL/GenBank/DDBJ whole genome shotgun (WGS) entry which is preliminary data.</text>
</comment>
<dbReference type="InterPro" id="IPR036524">
    <property type="entry name" value="Frataxin/CyaY_sf"/>
</dbReference>
<comment type="subcellular location">
    <subcellularLocation>
        <location evidence="1">Mitochondrion</location>
    </subcellularLocation>
</comment>
<dbReference type="GO" id="GO:0008199">
    <property type="term" value="F:ferric iron binding"/>
    <property type="evidence" value="ECO:0007669"/>
    <property type="project" value="InterPro"/>
</dbReference>
<dbReference type="NCBIfam" id="TIGR03422">
    <property type="entry name" value="mito_frataxin"/>
    <property type="match status" value="1"/>
</dbReference>
<dbReference type="STRING" id="200324.A0A2N5W434"/>
<dbReference type="Proteomes" id="UP000235388">
    <property type="component" value="Unassembled WGS sequence"/>
</dbReference>
<dbReference type="GO" id="GO:0004322">
    <property type="term" value="F:ferroxidase activity"/>
    <property type="evidence" value="ECO:0007669"/>
    <property type="project" value="UniProtKB-EC"/>
</dbReference>
<evidence type="ECO:0000313" key="16">
    <source>
        <dbReference type="Proteomes" id="UP000235392"/>
    </source>
</evidence>
<reference evidence="15 16" key="1">
    <citation type="submission" date="2017-11" db="EMBL/GenBank/DDBJ databases">
        <title>De novo assembly and phasing of dikaryotic genomes from two isolates of Puccinia coronata f. sp. avenae, the causal agent of oat crown rust.</title>
        <authorList>
            <person name="Miller M.E."/>
            <person name="Zhang Y."/>
            <person name="Omidvar V."/>
            <person name="Sperschneider J."/>
            <person name="Schwessinger B."/>
            <person name="Raley C."/>
            <person name="Palmer J.M."/>
            <person name="Garnica D."/>
            <person name="Upadhyaya N."/>
            <person name="Rathjen J."/>
            <person name="Taylor J.M."/>
            <person name="Park R.F."/>
            <person name="Dodds P.N."/>
            <person name="Hirsch C.D."/>
            <person name="Kianian S.F."/>
            <person name="Figueroa M."/>
        </authorList>
    </citation>
    <scope>NUCLEOTIDE SEQUENCE [LARGE SCALE GENOMIC DNA]</scope>
    <source>
        <strain evidence="14">12NC29</strain>
        <strain evidence="13">12SD80</strain>
    </source>
</reference>